<accession>A0A5Q2RSH5</accession>
<dbReference type="RefSeq" id="WP_153760261.1">
    <property type="nucleotide sequence ID" value="NZ_CP045851.1"/>
</dbReference>
<dbReference type="GO" id="GO:0016829">
    <property type="term" value="F:lyase activity"/>
    <property type="evidence" value="ECO:0007669"/>
    <property type="project" value="InterPro"/>
</dbReference>
<keyword evidence="2" id="KW-1185">Reference proteome</keyword>
<dbReference type="InterPro" id="IPR029069">
    <property type="entry name" value="HotDog_dom_sf"/>
</dbReference>
<dbReference type="PANTHER" id="PTHR43664">
    <property type="entry name" value="MONOAMINE OXIDASE-RELATED"/>
    <property type="match status" value="1"/>
</dbReference>
<protein>
    <recommendedName>
        <fullName evidence="3">MaoC family dehydratase</fullName>
    </recommendedName>
</protein>
<dbReference type="InterPro" id="IPR048274">
    <property type="entry name" value="MC_hydratase"/>
</dbReference>
<dbReference type="Pfam" id="PF19315">
    <property type="entry name" value="MC_hydratase"/>
    <property type="match status" value="1"/>
</dbReference>
<dbReference type="EMBL" id="CP045851">
    <property type="protein sequence ID" value="QGG96155.1"/>
    <property type="molecule type" value="Genomic_DNA"/>
</dbReference>
<dbReference type="Proteomes" id="UP000334019">
    <property type="component" value="Chromosome"/>
</dbReference>
<proteinExistence type="predicted"/>
<dbReference type="SUPFAM" id="SSF54637">
    <property type="entry name" value="Thioesterase/thiol ester dehydrase-isomerase"/>
    <property type="match status" value="2"/>
</dbReference>
<dbReference type="CDD" id="cd03451">
    <property type="entry name" value="FkbR2"/>
    <property type="match status" value="2"/>
</dbReference>
<name>A0A5Q2RSH5_9ACTN</name>
<organism evidence="1 2">
    <name type="scientific">Actinomarinicola tropica</name>
    <dbReference type="NCBI Taxonomy" id="2789776"/>
    <lineage>
        <taxon>Bacteria</taxon>
        <taxon>Bacillati</taxon>
        <taxon>Actinomycetota</taxon>
        <taxon>Acidimicrobiia</taxon>
        <taxon>Acidimicrobiales</taxon>
        <taxon>Iamiaceae</taxon>
        <taxon>Actinomarinicola</taxon>
    </lineage>
</organism>
<gene>
    <name evidence="1" type="ORF">GH723_14180</name>
</gene>
<dbReference type="PIRSF" id="PIRSF021494">
    <property type="entry name" value="Rv0216_prd"/>
    <property type="match status" value="1"/>
</dbReference>
<dbReference type="AlphaFoldDB" id="A0A5Q2RSH5"/>
<dbReference type="PANTHER" id="PTHR43664:SF1">
    <property type="entry name" value="BETA-METHYLMALYL-COA DEHYDRATASE"/>
    <property type="match status" value="1"/>
</dbReference>
<dbReference type="Gene3D" id="3.10.129.10">
    <property type="entry name" value="Hotdog Thioesterase"/>
    <property type="match status" value="1"/>
</dbReference>
<dbReference type="KEGG" id="atq:GH723_14180"/>
<dbReference type="InterPro" id="IPR016790">
    <property type="entry name" value="Thiol_ester_hydratase_Rv0216"/>
</dbReference>
<evidence type="ECO:0000313" key="1">
    <source>
        <dbReference type="EMBL" id="QGG96155.1"/>
    </source>
</evidence>
<evidence type="ECO:0008006" key="3">
    <source>
        <dbReference type="Google" id="ProtNLM"/>
    </source>
</evidence>
<reference evidence="1 2" key="1">
    <citation type="submission" date="2019-11" db="EMBL/GenBank/DDBJ databases">
        <authorList>
            <person name="He Y."/>
        </authorList>
    </citation>
    <scope>NUCLEOTIDE SEQUENCE [LARGE SCALE GENOMIC DNA]</scope>
    <source>
        <strain evidence="1 2">SCSIO 58843</strain>
    </source>
</reference>
<dbReference type="InterPro" id="IPR052342">
    <property type="entry name" value="MCH/BMMD"/>
</dbReference>
<evidence type="ECO:0000313" key="2">
    <source>
        <dbReference type="Proteomes" id="UP000334019"/>
    </source>
</evidence>
<sequence>MSNKTVAGNFFEDFEVGQELRHATPRTVTEGDLALYTALYGSRFALNSSDEFARQLGLGRAPVDDLLAFHLVFGKTVPDVSLNAVANLGYANGRFGVPLFPGDTVTTTSTVTGLKENSNGKTGVVYVNSVGTNQRREVVLDYTRWVMVNKRDHAAPAPETVVPELPESVPADGLSLPDHLDLSAYDTTLAGSPFRWDDYEVGEKIDHVDGMTIEEAEHMLATRLYQNTAKVHFDQYAANSGRFQRRLIYGGHIISLARALSFNGLANACKVLAINAGSHANPTFAGDTIYAYSEVLDTIELPGRTDAGALRVRLVATKDHPAGDFPLKGDDGRYDPAVVLDLDLTVALPR</sequence>